<feature type="transmembrane region" description="Helical" evidence="1">
    <location>
        <begin position="21"/>
        <end position="44"/>
    </location>
</feature>
<dbReference type="InterPro" id="IPR001611">
    <property type="entry name" value="Leu-rich_rpt"/>
</dbReference>
<name>A0ABV7J450_9GAMM</name>
<dbReference type="InterPro" id="IPR050640">
    <property type="entry name" value="Bact_2-comp_sensor_kinase"/>
</dbReference>
<dbReference type="Proteomes" id="UP001595533">
    <property type="component" value="Unassembled WGS sequence"/>
</dbReference>
<dbReference type="EMBL" id="JBHRTS010000001">
    <property type="protein sequence ID" value="MFC3192918.1"/>
    <property type="molecule type" value="Genomic_DNA"/>
</dbReference>
<evidence type="ECO:0000256" key="1">
    <source>
        <dbReference type="SAM" id="Phobius"/>
    </source>
</evidence>
<keyword evidence="4" id="KW-1185">Reference proteome</keyword>
<accession>A0ABV7J450</accession>
<dbReference type="InterPro" id="IPR010559">
    <property type="entry name" value="Sig_transdc_His_kin_internal"/>
</dbReference>
<feature type="transmembrane region" description="Helical" evidence="1">
    <location>
        <begin position="50"/>
        <end position="69"/>
    </location>
</feature>
<evidence type="ECO:0000313" key="4">
    <source>
        <dbReference type="Proteomes" id="UP001595533"/>
    </source>
</evidence>
<sequence>MNPKTAQHFAWLSDFSQPERIFTVIVVAEIMVVIYSLSFLNLTFNYLNELAMLSLLAQLIAISVIILLAKVQQPLNRLPVIPGLLMVVLLTVLLAVIYTRLMVWMDDVLQFGLFSDPTLTTVRIALATTLTLLALLRYFYVQDQWASQLQALSKAQMHALQARIKPHFLYNSLNSIASLIAFDPPAAERAVLNLSGLFRKAFANKKGSMTTLAEELEWVEQYLAIEKLRLMDRLSCRWQVDESLLSQKIPMLTIQPLVENAVIHGIQHLSGGGEIHLQVQSLNDGFFIEVSNPVNPGKQQAGTGTGLDNIQQRLHLTYADRLRFSVNQGDRFVVRWEVRW</sequence>
<organism evidence="3 4">
    <name type="scientific">Marinicella sediminis</name>
    <dbReference type="NCBI Taxonomy" id="1792834"/>
    <lineage>
        <taxon>Bacteria</taxon>
        <taxon>Pseudomonadati</taxon>
        <taxon>Pseudomonadota</taxon>
        <taxon>Gammaproteobacteria</taxon>
        <taxon>Lysobacterales</taxon>
        <taxon>Marinicellaceae</taxon>
        <taxon>Marinicella</taxon>
    </lineage>
</organism>
<keyword evidence="3" id="KW-0418">Kinase</keyword>
<dbReference type="PANTHER" id="PTHR34220:SF7">
    <property type="entry name" value="SENSOR HISTIDINE KINASE YPDA"/>
    <property type="match status" value="1"/>
</dbReference>
<proteinExistence type="predicted"/>
<dbReference type="GO" id="GO:0004673">
    <property type="term" value="F:protein histidine kinase activity"/>
    <property type="evidence" value="ECO:0007669"/>
    <property type="project" value="UniProtKB-EC"/>
</dbReference>
<dbReference type="EC" id="2.7.13.3" evidence="3"/>
<dbReference type="Pfam" id="PF06580">
    <property type="entry name" value="His_kinase"/>
    <property type="match status" value="1"/>
</dbReference>
<feature type="transmembrane region" description="Helical" evidence="1">
    <location>
        <begin position="81"/>
        <end position="101"/>
    </location>
</feature>
<keyword evidence="1" id="KW-1133">Transmembrane helix</keyword>
<reference evidence="4" key="1">
    <citation type="journal article" date="2019" name="Int. J. Syst. Evol. Microbiol.">
        <title>The Global Catalogue of Microorganisms (GCM) 10K type strain sequencing project: providing services to taxonomists for standard genome sequencing and annotation.</title>
        <authorList>
            <consortium name="The Broad Institute Genomics Platform"/>
            <consortium name="The Broad Institute Genome Sequencing Center for Infectious Disease"/>
            <person name="Wu L."/>
            <person name="Ma J."/>
        </authorList>
    </citation>
    <scope>NUCLEOTIDE SEQUENCE [LARGE SCALE GENOMIC DNA]</scope>
    <source>
        <strain evidence="4">KCTC 42953</strain>
    </source>
</reference>
<dbReference type="PROSITE" id="PS51450">
    <property type="entry name" value="LRR"/>
    <property type="match status" value="1"/>
</dbReference>
<keyword evidence="1" id="KW-0472">Membrane</keyword>
<evidence type="ECO:0000313" key="3">
    <source>
        <dbReference type="EMBL" id="MFC3192918.1"/>
    </source>
</evidence>
<keyword evidence="1" id="KW-0812">Transmembrane</keyword>
<dbReference type="RefSeq" id="WP_157892589.1">
    <property type="nucleotide sequence ID" value="NZ_JBHRTS010000001.1"/>
</dbReference>
<evidence type="ECO:0000259" key="2">
    <source>
        <dbReference type="Pfam" id="PF06580"/>
    </source>
</evidence>
<dbReference type="InterPro" id="IPR036890">
    <property type="entry name" value="HATPase_C_sf"/>
</dbReference>
<dbReference type="SUPFAM" id="SSF55874">
    <property type="entry name" value="ATPase domain of HSP90 chaperone/DNA topoisomerase II/histidine kinase"/>
    <property type="match status" value="1"/>
</dbReference>
<feature type="transmembrane region" description="Helical" evidence="1">
    <location>
        <begin position="121"/>
        <end position="140"/>
    </location>
</feature>
<keyword evidence="3" id="KW-0808">Transferase</keyword>
<dbReference type="PANTHER" id="PTHR34220">
    <property type="entry name" value="SENSOR HISTIDINE KINASE YPDA"/>
    <property type="match status" value="1"/>
</dbReference>
<dbReference type="Gene3D" id="3.30.565.10">
    <property type="entry name" value="Histidine kinase-like ATPase, C-terminal domain"/>
    <property type="match status" value="1"/>
</dbReference>
<gene>
    <name evidence="3" type="ORF">ACFODZ_01565</name>
</gene>
<protein>
    <submittedName>
        <fullName evidence="3">Sensor histidine kinase</fullName>
        <ecNumber evidence="3">2.7.13.3</ecNumber>
    </submittedName>
</protein>
<feature type="domain" description="Signal transduction histidine kinase internal region" evidence="2">
    <location>
        <begin position="155"/>
        <end position="234"/>
    </location>
</feature>
<comment type="caution">
    <text evidence="3">The sequence shown here is derived from an EMBL/GenBank/DDBJ whole genome shotgun (WGS) entry which is preliminary data.</text>
</comment>